<dbReference type="PANTHER" id="PTHR43776:SF7">
    <property type="entry name" value="D,D-DIPEPTIDE TRANSPORT ATP-BINDING PROTEIN DDPF-RELATED"/>
    <property type="match status" value="1"/>
</dbReference>
<evidence type="ECO:0000256" key="3">
    <source>
        <dbReference type="ARBA" id="ARBA00022741"/>
    </source>
</evidence>
<comment type="caution">
    <text evidence="6">The sequence shown here is derived from an EMBL/GenBank/DDBJ whole genome shotgun (WGS) entry which is preliminary data.</text>
</comment>
<comment type="similarity">
    <text evidence="1">Belongs to the ABC transporter superfamily.</text>
</comment>
<evidence type="ECO:0000256" key="4">
    <source>
        <dbReference type="ARBA" id="ARBA00022840"/>
    </source>
</evidence>
<dbReference type="Proteomes" id="UP001596391">
    <property type="component" value="Unassembled WGS sequence"/>
</dbReference>
<dbReference type="InterPro" id="IPR017871">
    <property type="entry name" value="ABC_transporter-like_CS"/>
</dbReference>
<accession>A0ABW1ZB22</accession>
<dbReference type="PANTHER" id="PTHR43776">
    <property type="entry name" value="TRANSPORT ATP-BINDING PROTEIN"/>
    <property type="match status" value="1"/>
</dbReference>
<evidence type="ECO:0000256" key="2">
    <source>
        <dbReference type="ARBA" id="ARBA00022448"/>
    </source>
</evidence>
<keyword evidence="2" id="KW-0813">Transport</keyword>
<evidence type="ECO:0000256" key="1">
    <source>
        <dbReference type="ARBA" id="ARBA00005417"/>
    </source>
</evidence>
<dbReference type="PROSITE" id="PS50893">
    <property type="entry name" value="ABC_TRANSPORTER_2"/>
    <property type="match status" value="1"/>
</dbReference>
<protein>
    <submittedName>
        <fullName evidence="6">ATP-binding cassette domain-containing protein</fullName>
    </submittedName>
</protein>
<dbReference type="InterPro" id="IPR003439">
    <property type="entry name" value="ABC_transporter-like_ATP-bd"/>
</dbReference>
<name>A0ABW1ZB22_9BACT</name>
<dbReference type="InterPro" id="IPR003593">
    <property type="entry name" value="AAA+_ATPase"/>
</dbReference>
<reference evidence="7" key="1">
    <citation type="journal article" date="2019" name="Int. J. Syst. Evol. Microbiol.">
        <title>The Global Catalogue of Microorganisms (GCM) 10K type strain sequencing project: providing services to taxonomists for standard genome sequencing and annotation.</title>
        <authorList>
            <consortium name="The Broad Institute Genomics Platform"/>
            <consortium name="The Broad Institute Genome Sequencing Center for Infectious Disease"/>
            <person name="Wu L."/>
            <person name="Ma J."/>
        </authorList>
    </citation>
    <scope>NUCLEOTIDE SEQUENCE [LARGE SCALE GENOMIC DNA]</scope>
    <source>
        <strain evidence="7">CGMCC 1.16026</strain>
    </source>
</reference>
<dbReference type="InterPro" id="IPR013563">
    <property type="entry name" value="Oligopep_ABC_C"/>
</dbReference>
<organism evidence="6 7">
    <name type="scientific">Granulicella cerasi</name>
    <dbReference type="NCBI Taxonomy" id="741063"/>
    <lineage>
        <taxon>Bacteria</taxon>
        <taxon>Pseudomonadati</taxon>
        <taxon>Acidobacteriota</taxon>
        <taxon>Terriglobia</taxon>
        <taxon>Terriglobales</taxon>
        <taxon>Acidobacteriaceae</taxon>
        <taxon>Granulicella</taxon>
    </lineage>
</organism>
<sequence length="336" mass="37228">MEVMQAPLLEALKLSHAYPLPGSWLQKRGVHEVLRDVSLRVQKGRTLGIVGESGSGKSTLCRMLLKLEQPTSGVVRFAGDDMRTFTAQQRKAFHRDVQAVFQDPLSSLNPRMRAASILAEPFDASGIRLAGDAGRERLAELMKLVGLDTALLSRYPRQLSGGQRQRLAIARALATEPQLIVADEPVTALDVSVQAQIMNLLRDLQDARGVSYVFVSHNLSMVRFLCHDIVVLQSGRVVERGAVEQVFEDPQHEYTQLLLRATPVPDPDAVWGHVERPRPLPVVCEEVEVAPGHFVLREGVAHEDASFPAGRRECHHECVVLCAVVDDWPAGYREYA</sequence>
<keyword evidence="3" id="KW-0547">Nucleotide-binding</keyword>
<proteinExistence type="inferred from homology"/>
<dbReference type="InterPro" id="IPR050319">
    <property type="entry name" value="ABC_transp_ATP-bind"/>
</dbReference>
<evidence type="ECO:0000313" key="6">
    <source>
        <dbReference type="EMBL" id="MFC6646314.1"/>
    </source>
</evidence>
<dbReference type="GO" id="GO:0005524">
    <property type="term" value="F:ATP binding"/>
    <property type="evidence" value="ECO:0007669"/>
    <property type="project" value="UniProtKB-KW"/>
</dbReference>
<dbReference type="Gene3D" id="3.40.50.300">
    <property type="entry name" value="P-loop containing nucleotide triphosphate hydrolases"/>
    <property type="match status" value="1"/>
</dbReference>
<dbReference type="CDD" id="cd03257">
    <property type="entry name" value="ABC_NikE_OppD_transporters"/>
    <property type="match status" value="1"/>
</dbReference>
<dbReference type="Pfam" id="PF00005">
    <property type="entry name" value="ABC_tran"/>
    <property type="match status" value="1"/>
</dbReference>
<feature type="domain" description="ABC transporter" evidence="5">
    <location>
        <begin position="12"/>
        <end position="259"/>
    </location>
</feature>
<evidence type="ECO:0000313" key="7">
    <source>
        <dbReference type="Proteomes" id="UP001596391"/>
    </source>
</evidence>
<gene>
    <name evidence="6" type="ORF">ACFQBQ_12105</name>
</gene>
<dbReference type="SUPFAM" id="SSF52540">
    <property type="entry name" value="P-loop containing nucleoside triphosphate hydrolases"/>
    <property type="match status" value="1"/>
</dbReference>
<keyword evidence="4 6" id="KW-0067">ATP-binding</keyword>
<dbReference type="PROSITE" id="PS00211">
    <property type="entry name" value="ABC_TRANSPORTER_1"/>
    <property type="match status" value="1"/>
</dbReference>
<dbReference type="RefSeq" id="WP_390235319.1">
    <property type="nucleotide sequence ID" value="NZ_JBHSWI010000001.1"/>
</dbReference>
<dbReference type="InterPro" id="IPR027417">
    <property type="entry name" value="P-loop_NTPase"/>
</dbReference>
<evidence type="ECO:0000259" key="5">
    <source>
        <dbReference type="PROSITE" id="PS50893"/>
    </source>
</evidence>
<keyword evidence="7" id="KW-1185">Reference proteome</keyword>
<dbReference type="EMBL" id="JBHSWI010000001">
    <property type="protein sequence ID" value="MFC6646314.1"/>
    <property type="molecule type" value="Genomic_DNA"/>
</dbReference>
<dbReference type="Pfam" id="PF08352">
    <property type="entry name" value="oligo_HPY"/>
    <property type="match status" value="1"/>
</dbReference>
<dbReference type="SMART" id="SM00382">
    <property type="entry name" value="AAA"/>
    <property type="match status" value="1"/>
</dbReference>